<dbReference type="Proteomes" id="UP000609849">
    <property type="component" value="Unassembled WGS sequence"/>
</dbReference>
<organism evidence="1 2">
    <name type="scientific">Romboutsia faecis</name>
    <dbReference type="NCBI Taxonomy" id="2764597"/>
    <lineage>
        <taxon>Bacteria</taxon>
        <taxon>Bacillati</taxon>
        <taxon>Bacillota</taxon>
        <taxon>Clostridia</taxon>
        <taxon>Peptostreptococcales</taxon>
        <taxon>Peptostreptococcaceae</taxon>
        <taxon>Romboutsia</taxon>
    </lineage>
</organism>
<accession>A0ABR7JTT6</accession>
<evidence type="ECO:0008006" key="3">
    <source>
        <dbReference type="Google" id="ProtNLM"/>
    </source>
</evidence>
<proteinExistence type="predicted"/>
<dbReference type="EMBL" id="JACRWE010000014">
    <property type="protein sequence ID" value="MBC5998337.1"/>
    <property type="molecule type" value="Genomic_DNA"/>
</dbReference>
<reference evidence="1 2" key="1">
    <citation type="submission" date="2020-08" db="EMBL/GenBank/DDBJ databases">
        <authorList>
            <person name="Liu C."/>
            <person name="Sun Q."/>
        </authorList>
    </citation>
    <scope>NUCLEOTIDE SEQUENCE [LARGE SCALE GENOMIC DNA]</scope>
    <source>
        <strain evidence="1 2">NSJ-18</strain>
    </source>
</reference>
<keyword evidence="2" id="KW-1185">Reference proteome</keyword>
<sequence>MKIIIIFVKRKEENKWYDLIEDWELIEASFLTQYGIRLRVVDDMSWNEFCTLLSGIMPKTPLGQIVSIRAEEDKDILKNFTDDQHRIRNEWRNRNNPINDMTDEEKEKQIKEFEKMMASMFG</sequence>
<name>A0ABR7JTT6_9FIRM</name>
<evidence type="ECO:0000313" key="2">
    <source>
        <dbReference type="Proteomes" id="UP000609849"/>
    </source>
</evidence>
<dbReference type="InterPro" id="IPR009660">
    <property type="entry name" value="Phage_A500_Gp15"/>
</dbReference>
<comment type="caution">
    <text evidence="1">The sequence shown here is derived from an EMBL/GenBank/DDBJ whole genome shotgun (WGS) entry which is preliminary data.</text>
</comment>
<evidence type="ECO:0000313" key="1">
    <source>
        <dbReference type="EMBL" id="MBC5998337.1"/>
    </source>
</evidence>
<protein>
    <recommendedName>
        <fullName evidence="3">Bacteriophage Gp15 protein</fullName>
    </recommendedName>
</protein>
<gene>
    <name evidence="1" type="ORF">H8923_16425</name>
</gene>
<dbReference type="Pfam" id="PF06854">
    <property type="entry name" value="Phage_Gp15"/>
    <property type="match status" value="1"/>
</dbReference>